<keyword evidence="2 8" id="KW-1277">Toxin-antitoxin system</keyword>
<comment type="function">
    <text evidence="8">Toxic component of a toxin-antitoxin (TA) system. An RNase.</text>
</comment>
<dbReference type="SUPFAM" id="SSF88723">
    <property type="entry name" value="PIN domain-like"/>
    <property type="match status" value="1"/>
</dbReference>
<keyword evidence="6 8" id="KW-0460">Magnesium</keyword>
<dbReference type="RefSeq" id="WP_376836287.1">
    <property type="nucleotide sequence ID" value="NZ_JBHLSW010000007.1"/>
</dbReference>
<keyword evidence="4 8" id="KW-0479">Metal-binding</keyword>
<dbReference type="EMBL" id="JBHLSW010000007">
    <property type="protein sequence ID" value="MFC0634268.1"/>
    <property type="molecule type" value="Genomic_DNA"/>
</dbReference>
<dbReference type="HAMAP" id="MF_00265">
    <property type="entry name" value="VapC_Nob1"/>
    <property type="match status" value="1"/>
</dbReference>
<accession>A0ABV6R6T4</accession>
<dbReference type="Gene3D" id="3.40.50.1010">
    <property type="entry name" value="5'-nuclease"/>
    <property type="match status" value="1"/>
</dbReference>
<evidence type="ECO:0000256" key="5">
    <source>
        <dbReference type="ARBA" id="ARBA00022801"/>
    </source>
</evidence>
<dbReference type="Proteomes" id="UP001589906">
    <property type="component" value="Unassembled WGS sequence"/>
</dbReference>
<feature type="domain" description="PIN" evidence="9">
    <location>
        <begin position="4"/>
        <end position="124"/>
    </location>
</feature>
<sequence length="133" mass="14907">MFSLDSSTAIDFLRHPPPSLIERMGRARDAGELHLSSIVLFELSYGAERRVHPTHMDRLRTFLQGGVAILDFDADDAWFAGELRASMERQGGPIGPYDTLIAAQALRRDLTLVTANTREFGRVPALKLENWRA</sequence>
<comment type="similarity">
    <text evidence="7 8">Belongs to the PINc/VapC protein family.</text>
</comment>
<evidence type="ECO:0000256" key="2">
    <source>
        <dbReference type="ARBA" id="ARBA00022649"/>
    </source>
</evidence>
<protein>
    <recommendedName>
        <fullName evidence="8">Ribonuclease VapC</fullName>
        <shortName evidence="8">RNase VapC</shortName>
        <ecNumber evidence="8">3.1.-.-</ecNumber>
    </recommendedName>
    <alternativeName>
        <fullName evidence="8">Toxin VapC</fullName>
    </alternativeName>
</protein>
<proteinExistence type="inferred from homology"/>
<feature type="binding site" evidence="8">
    <location>
        <position position="98"/>
    </location>
    <ligand>
        <name>Mg(2+)</name>
        <dbReference type="ChEBI" id="CHEBI:18420"/>
    </ligand>
</feature>
<dbReference type="PANTHER" id="PTHR33653:SF1">
    <property type="entry name" value="RIBONUCLEASE VAPC2"/>
    <property type="match status" value="1"/>
</dbReference>
<evidence type="ECO:0000256" key="4">
    <source>
        <dbReference type="ARBA" id="ARBA00022723"/>
    </source>
</evidence>
<dbReference type="InterPro" id="IPR022907">
    <property type="entry name" value="VapC_family"/>
</dbReference>
<dbReference type="EC" id="3.1.-.-" evidence="8"/>
<dbReference type="PANTHER" id="PTHR33653">
    <property type="entry name" value="RIBONUCLEASE VAPC2"/>
    <property type="match status" value="1"/>
</dbReference>
<dbReference type="InterPro" id="IPR050556">
    <property type="entry name" value="Type_II_TA_system_RNase"/>
</dbReference>
<keyword evidence="5 8" id="KW-0378">Hydrolase</keyword>
<evidence type="ECO:0000259" key="9">
    <source>
        <dbReference type="Pfam" id="PF01850"/>
    </source>
</evidence>
<comment type="cofactor">
    <cofactor evidence="1 8">
        <name>Mg(2+)</name>
        <dbReference type="ChEBI" id="CHEBI:18420"/>
    </cofactor>
</comment>
<name>A0ABV6R6T4_9CAUL</name>
<evidence type="ECO:0000256" key="1">
    <source>
        <dbReference type="ARBA" id="ARBA00001946"/>
    </source>
</evidence>
<keyword evidence="3 8" id="KW-0540">Nuclease</keyword>
<evidence type="ECO:0000256" key="3">
    <source>
        <dbReference type="ARBA" id="ARBA00022722"/>
    </source>
</evidence>
<keyword evidence="8" id="KW-0800">Toxin</keyword>
<evidence type="ECO:0000256" key="6">
    <source>
        <dbReference type="ARBA" id="ARBA00022842"/>
    </source>
</evidence>
<dbReference type="InterPro" id="IPR029060">
    <property type="entry name" value="PIN-like_dom_sf"/>
</dbReference>
<evidence type="ECO:0000313" key="11">
    <source>
        <dbReference type="Proteomes" id="UP001589906"/>
    </source>
</evidence>
<gene>
    <name evidence="8" type="primary">vapC</name>
    <name evidence="10" type="ORF">ACFFGE_10320</name>
</gene>
<dbReference type="Pfam" id="PF01850">
    <property type="entry name" value="PIN"/>
    <property type="match status" value="1"/>
</dbReference>
<comment type="caution">
    <text evidence="10">The sequence shown here is derived from an EMBL/GenBank/DDBJ whole genome shotgun (WGS) entry which is preliminary data.</text>
</comment>
<dbReference type="InterPro" id="IPR002716">
    <property type="entry name" value="PIN_dom"/>
</dbReference>
<reference evidence="10 11" key="1">
    <citation type="submission" date="2024-09" db="EMBL/GenBank/DDBJ databases">
        <authorList>
            <person name="Sun Q."/>
            <person name="Mori K."/>
        </authorList>
    </citation>
    <scope>NUCLEOTIDE SEQUENCE [LARGE SCALE GENOMIC DNA]</scope>
    <source>
        <strain evidence="10 11">NCAIM B.02621</strain>
    </source>
</reference>
<organism evidence="10 11">
    <name type="scientific">Brevundimonas balnearis</name>
    <dbReference type="NCBI Taxonomy" id="1572858"/>
    <lineage>
        <taxon>Bacteria</taxon>
        <taxon>Pseudomonadati</taxon>
        <taxon>Pseudomonadota</taxon>
        <taxon>Alphaproteobacteria</taxon>
        <taxon>Caulobacterales</taxon>
        <taxon>Caulobacteraceae</taxon>
        <taxon>Brevundimonas</taxon>
    </lineage>
</organism>
<evidence type="ECO:0000256" key="7">
    <source>
        <dbReference type="ARBA" id="ARBA00038093"/>
    </source>
</evidence>
<dbReference type="CDD" id="cd18745">
    <property type="entry name" value="PIN_VapC4-5_FitB-like"/>
    <property type="match status" value="1"/>
</dbReference>
<evidence type="ECO:0000313" key="10">
    <source>
        <dbReference type="EMBL" id="MFC0634268.1"/>
    </source>
</evidence>
<keyword evidence="11" id="KW-1185">Reference proteome</keyword>
<feature type="binding site" evidence="8">
    <location>
        <position position="5"/>
    </location>
    <ligand>
        <name>Mg(2+)</name>
        <dbReference type="ChEBI" id="CHEBI:18420"/>
    </ligand>
</feature>
<evidence type="ECO:0000256" key="8">
    <source>
        <dbReference type="HAMAP-Rule" id="MF_00265"/>
    </source>
</evidence>